<dbReference type="InterPro" id="IPR002885">
    <property type="entry name" value="PPR_rpt"/>
</dbReference>
<evidence type="ECO:0008006" key="5">
    <source>
        <dbReference type="Google" id="ProtNLM"/>
    </source>
</evidence>
<name>A0ABQ8HDE6_9ROSI</name>
<evidence type="ECO:0000313" key="4">
    <source>
        <dbReference type="Proteomes" id="UP000827721"/>
    </source>
</evidence>
<gene>
    <name evidence="3" type="ORF">JRO89_XS12G0231100</name>
</gene>
<dbReference type="NCBIfam" id="TIGR00756">
    <property type="entry name" value="PPR"/>
    <property type="match status" value="1"/>
</dbReference>
<dbReference type="PANTHER" id="PTHR47926:SF452">
    <property type="entry name" value="PENTATRICOPEPTIDE REPEAT-CONTAINING PROTEIN"/>
    <property type="match status" value="1"/>
</dbReference>
<sequence length="554" mass="61773">MLAFSLGVSKGTVFWPPSLADHFSEVFRRYKNLRECKIGLDGSAATFCLKACIELSSLEFGRGVHVDTFKFGLSMIPFVGSSLIGFYSEYGDMRDACKVFEEIADRDVVVYTSMIIGYVQGGVYEAFDVAHNMQEEGLDPNRVTLVSLLQAVAQLQALKEGRMMHGYAVRRGIGCGDEPLEALELISLMMRESIRPDLIMLANGILCCADLKILQEGKSIHGNIIRSGIQLDLVATTSLVDMYSKCNSLVQARVLFDGMEKRDVTFYNVMMAGYLQNEFVCEAIEAFIEMMMKREKLEHDSVTLISLLLTFSQLGFLSLVKEVHSHLYRVHKQRETPVINSLISIYAKCGKLCMARNLFEHMTYQCLTSWNSIIAAYGMHGHGIDALKLFQRMKKVKVEPDEITFTTILTACSHSGLVEEGRLEEAYDMVKLMPSRQSASALVALLAACRVHGNREMGEVIGRLILDLEPGSSSGYALVSNLFAEGGKWDEVARIRAMVTDKGLKMTAGYSRIELREDDIANSIHLVSCPDFYNPEEMKKLIAKMNNASSSSEE</sequence>
<dbReference type="Proteomes" id="UP000827721">
    <property type="component" value="Unassembled WGS sequence"/>
</dbReference>
<keyword evidence="1" id="KW-0677">Repeat</keyword>
<dbReference type="Pfam" id="PF13812">
    <property type="entry name" value="PPR_3"/>
    <property type="match status" value="1"/>
</dbReference>
<dbReference type="InterPro" id="IPR046960">
    <property type="entry name" value="PPR_At4g14850-like_plant"/>
</dbReference>
<reference evidence="3 4" key="1">
    <citation type="submission" date="2021-02" db="EMBL/GenBank/DDBJ databases">
        <title>Plant Genome Project.</title>
        <authorList>
            <person name="Zhang R.-G."/>
        </authorList>
    </citation>
    <scope>NUCLEOTIDE SEQUENCE [LARGE SCALE GENOMIC DNA]</scope>
    <source>
        <tissue evidence="3">Leaves</tissue>
    </source>
</reference>
<evidence type="ECO:0000313" key="3">
    <source>
        <dbReference type="EMBL" id="KAH7554526.1"/>
    </source>
</evidence>
<proteinExistence type="predicted"/>
<dbReference type="Gene3D" id="1.25.40.10">
    <property type="entry name" value="Tetratricopeptide repeat domain"/>
    <property type="match status" value="3"/>
</dbReference>
<feature type="repeat" description="PPR" evidence="2">
    <location>
        <begin position="366"/>
        <end position="400"/>
    </location>
</feature>
<dbReference type="PROSITE" id="PS51375">
    <property type="entry name" value="PPR"/>
    <property type="match status" value="1"/>
</dbReference>
<dbReference type="PANTHER" id="PTHR47926">
    <property type="entry name" value="PENTATRICOPEPTIDE REPEAT-CONTAINING PROTEIN"/>
    <property type="match status" value="1"/>
</dbReference>
<dbReference type="Pfam" id="PF13041">
    <property type="entry name" value="PPR_2"/>
    <property type="match status" value="1"/>
</dbReference>
<dbReference type="InterPro" id="IPR046848">
    <property type="entry name" value="E_motif"/>
</dbReference>
<dbReference type="Pfam" id="PF01535">
    <property type="entry name" value="PPR"/>
    <property type="match status" value="5"/>
</dbReference>
<evidence type="ECO:0000256" key="1">
    <source>
        <dbReference type="ARBA" id="ARBA00022737"/>
    </source>
</evidence>
<dbReference type="EMBL" id="JAFEMO010000012">
    <property type="protein sequence ID" value="KAH7554526.1"/>
    <property type="molecule type" value="Genomic_DNA"/>
</dbReference>
<evidence type="ECO:0000256" key="2">
    <source>
        <dbReference type="PROSITE-ProRule" id="PRU00708"/>
    </source>
</evidence>
<organism evidence="3 4">
    <name type="scientific">Xanthoceras sorbifolium</name>
    <dbReference type="NCBI Taxonomy" id="99658"/>
    <lineage>
        <taxon>Eukaryota</taxon>
        <taxon>Viridiplantae</taxon>
        <taxon>Streptophyta</taxon>
        <taxon>Embryophyta</taxon>
        <taxon>Tracheophyta</taxon>
        <taxon>Spermatophyta</taxon>
        <taxon>Magnoliopsida</taxon>
        <taxon>eudicotyledons</taxon>
        <taxon>Gunneridae</taxon>
        <taxon>Pentapetalae</taxon>
        <taxon>rosids</taxon>
        <taxon>malvids</taxon>
        <taxon>Sapindales</taxon>
        <taxon>Sapindaceae</taxon>
        <taxon>Xanthoceroideae</taxon>
        <taxon>Xanthoceras</taxon>
    </lineage>
</organism>
<keyword evidence="4" id="KW-1185">Reference proteome</keyword>
<dbReference type="InterPro" id="IPR011990">
    <property type="entry name" value="TPR-like_helical_dom_sf"/>
</dbReference>
<protein>
    <recommendedName>
        <fullName evidence="5">Pentatricopeptide repeat-containing protein</fullName>
    </recommendedName>
</protein>
<comment type="caution">
    <text evidence="3">The sequence shown here is derived from an EMBL/GenBank/DDBJ whole genome shotgun (WGS) entry which is preliminary data.</text>
</comment>
<accession>A0ABQ8HDE6</accession>
<dbReference type="Pfam" id="PF20431">
    <property type="entry name" value="E_motif"/>
    <property type="match status" value="1"/>
</dbReference>